<evidence type="ECO:0000313" key="3">
    <source>
        <dbReference type="Proteomes" id="UP000069549"/>
    </source>
</evidence>
<dbReference type="EMBL" id="FFUQ01000442">
    <property type="protein sequence ID" value="CXH18813.1"/>
    <property type="molecule type" value="Genomic_DNA"/>
</dbReference>
<dbReference type="VEuPathDB" id="PlasmoDB:PBANKA_1448200"/>
<gene>
    <name evidence="2" type="ORF">PBK173_000530900</name>
</gene>
<sequence length="200" mass="23721">TNISTSGRVKEKKDIKKTIEKRKTKRLKQLRSLHSPLIRFFMMILNFDVIRKCIDDLYWYKYVYLRKIKKQKEKPETSSISNTKIKIIKQYINDFYSIEKYPDEVINKRKLLQERYEIDGNKIKMKLFNYKPFLNSYNPIEHSKVDNYLKEHKYLEETYFKWIINMGAPKDSVTAPTTSPTDPTTSATAHTTSTTAPTTS</sequence>
<reference evidence="2 3" key="1">
    <citation type="submission" date="2016-02" db="EMBL/GenBank/DDBJ databases">
        <authorList>
            <consortium name="Pathogen Informatics"/>
        </authorList>
    </citation>
    <scope>NUCLEOTIDE SEQUENCE [LARGE SCALE GENOMIC DNA]</scope>
    <source>
        <strain evidence="2 3">K173</strain>
    </source>
</reference>
<organism evidence="2 3">
    <name type="scientific">Plasmodium berghei</name>
    <dbReference type="NCBI Taxonomy" id="5821"/>
    <lineage>
        <taxon>Eukaryota</taxon>
        <taxon>Sar</taxon>
        <taxon>Alveolata</taxon>
        <taxon>Apicomplexa</taxon>
        <taxon>Aconoidasida</taxon>
        <taxon>Haemosporida</taxon>
        <taxon>Plasmodiidae</taxon>
        <taxon>Plasmodium</taxon>
        <taxon>Plasmodium (Vinckeia)</taxon>
    </lineage>
</organism>
<evidence type="ECO:0000256" key="1">
    <source>
        <dbReference type="SAM" id="MobiDB-lite"/>
    </source>
</evidence>
<feature type="non-terminal residue" evidence="2">
    <location>
        <position position="200"/>
    </location>
</feature>
<dbReference type="Proteomes" id="UP000069549">
    <property type="component" value="Unassembled WGS sequence"/>
</dbReference>
<feature type="region of interest" description="Disordered" evidence="1">
    <location>
        <begin position="172"/>
        <end position="200"/>
    </location>
</feature>
<feature type="non-terminal residue" evidence="2">
    <location>
        <position position="1"/>
    </location>
</feature>
<evidence type="ECO:0000313" key="2">
    <source>
        <dbReference type="EMBL" id="CXH18813.1"/>
    </source>
</evidence>
<protein>
    <submittedName>
        <fullName evidence="2">Uncharacterized protein</fullName>
    </submittedName>
</protein>
<accession>A0A0Y9PWJ6</accession>
<feature type="compositionally biased region" description="Low complexity" evidence="1">
    <location>
        <begin position="174"/>
        <end position="200"/>
    </location>
</feature>
<name>A0A0Y9PWJ6_PLABE</name>
<dbReference type="AlphaFoldDB" id="A0A0Y9PWJ6"/>
<proteinExistence type="predicted"/>